<proteinExistence type="predicted"/>
<accession>T0JUF6</accession>
<organism evidence="1 2">
    <name type="scientific">Colletotrichum gloeosporioides (strain Cg-14)</name>
    <name type="common">Anthracnose fungus</name>
    <name type="synonym">Glomerella cingulata</name>
    <dbReference type="NCBI Taxonomy" id="1237896"/>
    <lineage>
        <taxon>Eukaryota</taxon>
        <taxon>Fungi</taxon>
        <taxon>Dikarya</taxon>
        <taxon>Ascomycota</taxon>
        <taxon>Pezizomycotina</taxon>
        <taxon>Sordariomycetes</taxon>
        <taxon>Hypocreomycetidae</taxon>
        <taxon>Glomerellales</taxon>
        <taxon>Glomerellaceae</taxon>
        <taxon>Colletotrichum</taxon>
        <taxon>Colletotrichum gloeosporioides species complex</taxon>
    </lineage>
</organism>
<evidence type="ECO:0000313" key="2">
    <source>
        <dbReference type="Proteomes" id="UP000015530"/>
    </source>
</evidence>
<gene>
    <name evidence="1" type="ORF">CGLO_14356</name>
</gene>
<protein>
    <submittedName>
        <fullName evidence="1">Uncharacterized protein</fullName>
    </submittedName>
</protein>
<dbReference type="HOGENOM" id="CLU_3431989_0_0_1"/>
<name>T0JUF6_COLGC</name>
<reference evidence="2" key="1">
    <citation type="journal article" date="2013" name="Mol. Plant Microbe Interact.">
        <title>Global aspects of pacC regulation of pathogenicity genes in Colletotrichum gloeosporioides as revealed by transcriptome analysis.</title>
        <authorList>
            <person name="Alkan N."/>
            <person name="Meng X."/>
            <person name="Friedlander G."/>
            <person name="Reuveni E."/>
            <person name="Sukno S."/>
            <person name="Sherman A."/>
            <person name="Thon M."/>
            <person name="Fluhr R."/>
            <person name="Prusky D."/>
        </authorList>
    </citation>
    <scope>NUCLEOTIDE SEQUENCE [LARGE SCALE GENOMIC DNA]</scope>
    <source>
        <strain evidence="2">Cg-14</strain>
    </source>
</reference>
<dbReference type="Proteomes" id="UP000015530">
    <property type="component" value="Unassembled WGS sequence"/>
</dbReference>
<sequence>MLGFQYLNEALIPALLQ</sequence>
<evidence type="ECO:0000313" key="1">
    <source>
        <dbReference type="EMBL" id="EQB46582.1"/>
    </source>
</evidence>
<comment type="caution">
    <text evidence="1">The sequence shown here is derived from an EMBL/GenBank/DDBJ whole genome shotgun (WGS) entry which is preliminary data.</text>
</comment>
<dbReference type="EMBL" id="AMYD01003336">
    <property type="protein sequence ID" value="EQB46582.1"/>
    <property type="molecule type" value="Genomic_DNA"/>
</dbReference>
<dbReference type="AlphaFoldDB" id="T0JUF6"/>